<dbReference type="GO" id="GO:0006298">
    <property type="term" value="P:mismatch repair"/>
    <property type="evidence" value="ECO:0007669"/>
    <property type="project" value="TreeGrafter"/>
</dbReference>
<keyword evidence="10 14" id="KW-0479">Metal-binding</keyword>
<dbReference type="EMBL" id="LAOI01000001">
    <property type="protein sequence ID" value="KJV89370.1"/>
    <property type="molecule type" value="Genomic_DNA"/>
</dbReference>
<dbReference type="GO" id="GO:0030145">
    <property type="term" value="F:manganese ion binding"/>
    <property type="evidence" value="ECO:0007669"/>
    <property type="project" value="UniProtKB-UniRule"/>
</dbReference>
<proteinExistence type="inferred from homology"/>
<comment type="function">
    <text evidence="3 14 16">Endonuclease that specifically degrades the RNA of RNA-DNA hybrids.</text>
</comment>
<dbReference type="SUPFAM" id="SSF53098">
    <property type="entry name" value="Ribonuclease H-like"/>
    <property type="match status" value="1"/>
</dbReference>
<dbReference type="PANTHER" id="PTHR10954:SF18">
    <property type="entry name" value="RIBONUCLEASE HII"/>
    <property type="match status" value="1"/>
</dbReference>
<feature type="binding site" evidence="14 15">
    <location>
        <position position="112"/>
    </location>
    <ligand>
        <name>a divalent metal cation</name>
        <dbReference type="ChEBI" id="CHEBI:60240"/>
    </ligand>
</feature>
<feature type="binding site" evidence="14 15">
    <location>
        <position position="21"/>
    </location>
    <ligand>
        <name>a divalent metal cation</name>
        <dbReference type="ChEBI" id="CHEBI:60240"/>
    </ligand>
</feature>
<dbReference type="InterPro" id="IPR024567">
    <property type="entry name" value="RNase_HII/HIII_dom"/>
</dbReference>
<evidence type="ECO:0000259" key="17">
    <source>
        <dbReference type="PROSITE" id="PS51975"/>
    </source>
</evidence>
<comment type="cofactor">
    <cofactor evidence="2">
        <name>Mg(2+)</name>
        <dbReference type="ChEBI" id="CHEBI:18420"/>
    </cofactor>
</comment>
<dbReference type="Gene3D" id="3.30.420.10">
    <property type="entry name" value="Ribonuclease H-like superfamily/Ribonuclease H"/>
    <property type="match status" value="1"/>
</dbReference>
<dbReference type="InterPro" id="IPR012337">
    <property type="entry name" value="RNaseH-like_sf"/>
</dbReference>
<dbReference type="CDD" id="cd07182">
    <property type="entry name" value="RNase_HII_bacteria_HII_like"/>
    <property type="match status" value="1"/>
</dbReference>
<dbReference type="AlphaFoldDB" id="A0A0F3Q9X2"/>
<evidence type="ECO:0000256" key="14">
    <source>
        <dbReference type="HAMAP-Rule" id="MF_00052"/>
    </source>
</evidence>
<dbReference type="PROSITE" id="PS51975">
    <property type="entry name" value="RNASE_H_2"/>
    <property type="match status" value="1"/>
</dbReference>
<evidence type="ECO:0000256" key="9">
    <source>
        <dbReference type="ARBA" id="ARBA00022722"/>
    </source>
</evidence>
<dbReference type="GO" id="GO:0003723">
    <property type="term" value="F:RNA binding"/>
    <property type="evidence" value="ECO:0007669"/>
    <property type="project" value="UniProtKB-UniRule"/>
</dbReference>
<dbReference type="NCBIfam" id="NF000594">
    <property type="entry name" value="PRK00015.1-1"/>
    <property type="match status" value="1"/>
</dbReference>
<evidence type="ECO:0000256" key="1">
    <source>
        <dbReference type="ARBA" id="ARBA00000077"/>
    </source>
</evidence>
<dbReference type="InterPro" id="IPR036397">
    <property type="entry name" value="RNaseH_sf"/>
</dbReference>
<name>A0A0F3Q9X2_RICBE</name>
<dbReference type="NCBIfam" id="NF000595">
    <property type="entry name" value="PRK00015.1-3"/>
    <property type="match status" value="1"/>
</dbReference>
<dbReference type="Proteomes" id="UP000033661">
    <property type="component" value="Unassembled WGS sequence"/>
</dbReference>
<keyword evidence="19" id="KW-1185">Reference proteome</keyword>
<dbReference type="InterPro" id="IPR001352">
    <property type="entry name" value="RNase_HII/HIII"/>
</dbReference>
<keyword evidence="9 14" id="KW-0540">Nuclease</keyword>
<comment type="catalytic activity">
    <reaction evidence="1 14 15 16">
        <text>Endonucleolytic cleavage to 5'-phosphomonoester.</text>
        <dbReference type="EC" id="3.1.26.4"/>
    </reaction>
</comment>
<dbReference type="GO" id="GO:0043137">
    <property type="term" value="P:DNA replication, removal of RNA primer"/>
    <property type="evidence" value="ECO:0007669"/>
    <property type="project" value="TreeGrafter"/>
</dbReference>
<evidence type="ECO:0000256" key="8">
    <source>
        <dbReference type="ARBA" id="ARBA00022490"/>
    </source>
</evidence>
<dbReference type="InterPro" id="IPR022898">
    <property type="entry name" value="RNase_HII"/>
</dbReference>
<evidence type="ECO:0000256" key="3">
    <source>
        <dbReference type="ARBA" id="ARBA00004065"/>
    </source>
</evidence>
<keyword evidence="8 14" id="KW-0963">Cytoplasm</keyword>
<evidence type="ECO:0000256" key="10">
    <source>
        <dbReference type="ARBA" id="ARBA00022723"/>
    </source>
</evidence>
<keyword evidence="12 14" id="KW-0378">Hydrolase</keyword>
<evidence type="ECO:0000256" key="13">
    <source>
        <dbReference type="ARBA" id="ARBA00023211"/>
    </source>
</evidence>
<evidence type="ECO:0000256" key="11">
    <source>
        <dbReference type="ARBA" id="ARBA00022759"/>
    </source>
</evidence>
<dbReference type="SMR" id="A0A0F3Q9X2"/>
<evidence type="ECO:0000256" key="7">
    <source>
        <dbReference type="ARBA" id="ARBA00019179"/>
    </source>
</evidence>
<accession>A0A0F3Q9X2</accession>
<evidence type="ECO:0000256" key="6">
    <source>
        <dbReference type="ARBA" id="ARBA00012180"/>
    </source>
</evidence>
<keyword evidence="11 14" id="KW-0255">Endonuclease</keyword>
<dbReference type="GO" id="GO:0032299">
    <property type="term" value="C:ribonuclease H2 complex"/>
    <property type="evidence" value="ECO:0007669"/>
    <property type="project" value="TreeGrafter"/>
</dbReference>
<dbReference type="GO" id="GO:0004523">
    <property type="term" value="F:RNA-DNA hybrid ribonuclease activity"/>
    <property type="evidence" value="ECO:0007669"/>
    <property type="project" value="UniProtKB-UniRule"/>
</dbReference>
<evidence type="ECO:0000256" key="5">
    <source>
        <dbReference type="ARBA" id="ARBA00007383"/>
    </source>
</evidence>
<evidence type="ECO:0000256" key="2">
    <source>
        <dbReference type="ARBA" id="ARBA00001946"/>
    </source>
</evidence>
<comment type="similarity">
    <text evidence="5 14 16">Belongs to the RNase HII family.</text>
</comment>
<comment type="subcellular location">
    <subcellularLocation>
        <location evidence="4 14">Cytoplasm</location>
    </subcellularLocation>
</comment>
<evidence type="ECO:0000256" key="4">
    <source>
        <dbReference type="ARBA" id="ARBA00004496"/>
    </source>
</evidence>
<evidence type="ECO:0000256" key="12">
    <source>
        <dbReference type="ARBA" id="ARBA00022801"/>
    </source>
</evidence>
<dbReference type="PATRIC" id="fig|1359193.3.peg.329"/>
<evidence type="ECO:0000256" key="15">
    <source>
        <dbReference type="PROSITE-ProRule" id="PRU01319"/>
    </source>
</evidence>
<dbReference type="Pfam" id="PF01351">
    <property type="entry name" value="RNase_HII"/>
    <property type="match status" value="1"/>
</dbReference>
<dbReference type="HAMAP" id="MF_00052_B">
    <property type="entry name" value="RNase_HII_B"/>
    <property type="match status" value="1"/>
</dbReference>
<evidence type="ECO:0000313" key="19">
    <source>
        <dbReference type="Proteomes" id="UP000033661"/>
    </source>
</evidence>
<evidence type="ECO:0000313" key="18">
    <source>
        <dbReference type="EMBL" id="KJV89370.1"/>
    </source>
</evidence>
<protein>
    <recommendedName>
        <fullName evidence="7 14">Ribonuclease HII</fullName>
        <shortName evidence="14">RNase HII</shortName>
        <ecNumber evidence="6 14">3.1.26.4</ecNumber>
    </recommendedName>
</protein>
<keyword evidence="13 14" id="KW-0464">Manganese</keyword>
<dbReference type="EC" id="3.1.26.4" evidence="6 14"/>
<feature type="binding site" evidence="14 15">
    <location>
        <position position="22"/>
    </location>
    <ligand>
        <name>a divalent metal cation</name>
        <dbReference type="ChEBI" id="CHEBI:60240"/>
    </ligand>
</feature>
<reference evidence="18 19" key="1">
    <citation type="submission" date="2015-02" db="EMBL/GenBank/DDBJ databases">
        <title>Genome Sequencing of Rickettsiales.</title>
        <authorList>
            <person name="Daugherty S.C."/>
            <person name="Su Q."/>
            <person name="Abolude K."/>
            <person name="Beier-Sexton M."/>
            <person name="Carlyon J.A."/>
            <person name="Carter R."/>
            <person name="Day N.P."/>
            <person name="Dumler S.J."/>
            <person name="Dyachenko V."/>
            <person name="Godinez A."/>
            <person name="Kurtti T.J."/>
            <person name="Lichay M."/>
            <person name="Mullins K.E."/>
            <person name="Ott S."/>
            <person name="Pappas-Brown V."/>
            <person name="Paris D.H."/>
            <person name="Patel P."/>
            <person name="Richards A.L."/>
            <person name="Sadzewicz L."/>
            <person name="Sears K."/>
            <person name="Seidman D."/>
            <person name="Sengamalay N."/>
            <person name="Stenos J."/>
            <person name="Tallon L.J."/>
            <person name="Vincent G."/>
            <person name="Fraser C.M."/>
            <person name="Munderloh U."/>
            <person name="Dunning-Hotopp J.C."/>
        </authorList>
    </citation>
    <scope>NUCLEOTIDE SEQUENCE [LARGE SCALE GENOMIC DNA]</scope>
    <source>
        <strain evidence="18 19">RML An4</strain>
    </source>
</reference>
<sequence length="196" mass="21876">MEIDILHFEKKYPNFILAGIDEAGRGPLAGPVVAAAVIVDQNNIIAGIKDSKKLSKKKRELLYEQITANYIWATGIISHTEIDKINILEATKKACILAAENLSTKPEIVLVDGNMQFSDKRFISIINGDNLSLSIAAASIIAKVTRDRLMLELSNEFPQYLWHKNSGYGTKEHAQAIKEYGLSPYHRLSFTKALYK</sequence>
<organism evidence="18 19">
    <name type="scientific">Rickettsia bellii str. RML An4</name>
    <dbReference type="NCBI Taxonomy" id="1359193"/>
    <lineage>
        <taxon>Bacteria</taxon>
        <taxon>Pseudomonadati</taxon>
        <taxon>Pseudomonadota</taxon>
        <taxon>Alphaproteobacteria</taxon>
        <taxon>Rickettsiales</taxon>
        <taxon>Rickettsiaceae</taxon>
        <taxon>Rickettsieae</taxon>
        <taxon>Rickettsia</taxon>
        <taxon>belli group</taxon>
    </lineage>
</organism>
<evidence type="ECO:0000256" key="16">
    <source>
        <dbReference type="RuleBase" id="RU003515"/>
    </source>
</evidence>
<dbReference type="PANTHER" id="PTHR10954">
    <property type="entry name" value="RIBONUCLEASE H2 SUBUNIT A"/>
    <property type="match status" value="1"/>
</dbReference>
<gene>
    <name evidence="14" type="primary">rnhB</name>
    <name evidence="18" type="ORF">RBEAN4_0347</name>
</gene>
<dbReference type="RefSeq" id="WP_011477183.1">
    <property type="nucleotide sequence ID" value="NZ_LAOI01000001.1"/>
</dbReference>
<feature type="domain" description="RNase H type-2" evidence="17">
    <location>
        <begin position="15"/>
        <end position="196"/>
    </location>
</feature>
<comment type="cofactor">
    <cofactor evidence="14 15">
        <name>Mn(2+)</name>
        <dbReference type="ChEBI" id="CHEBI:29035"/>
    </cofactor>
    <cofactor evidence="14 15">
        <name>Mg(2+)</name>
        <dbReference type="ChEBI" id="CHEBI:18420"/>
    </cofactor>
    <text evidence="14 15">Manganese or magnesium. Binds 1 divalent metal ion per monomer in the absence of substrate. May bind a second metal ion after substrate binding.</text>
</comment>
<comment type="caution">
    <text evidence="18">The sequence shown here is derived from an EMBL/GenBank/DDBJ whole genome shotgun (WGS) entry which is preliminary data.</text>
</comment>
<dbReference type="GO" id="GO:0005737">
    <property type="term" value="C:cytoplasm"/>
    <property type="evidence" value="ECO:0007669"/>
    <property type="project" value="UniProtKB-SubCell"/>
</dbReference>